<evidence type="ECO:0000313" key="4">
    <source>
        <dbReference type="EMBL" id="GEP54813.1"/>
    </source>
</evidence>
<keyword evidence="1 2" id="KW-0238">DNA-binding</keyword>
<dbReference type="Gene3D" id="1.10.357.10">
    <property type="entry name" value="Tetracycline Repressor, domain 2"/>
    <property type="match status" value="1"/>
</dbReference>
<organism evidence="4 5">
    <name type="scientific">Reyranella soli</name>
    <dbReference type="NCBI Taxonomy" id="1230389"/>
    <lineage>
        <taxon>Bacteria</taxon>
        <taxon>Pseudomonadati</taxon>
        <taxon>Pseudomonadota</taxon>
        <taxon>Alphaproteobacteria</taxon>
        <taxon>Hyphomicrobiales</taxon>
        <taxon>Reyranellaceae</taxon>
        <taxon>Reyranella</taxon>
    </lineage>
</organism>
<comment type="caution">
    <text evidence="4">The sequence shown here is derived from an EMBL/GenBank/DDBJ whole genome shotgun (WGS) entry which is preliminary data.</text>
</comment>
<evidence type="ECO:0000256" key="2">
    <source>
        <dbReference type="PROSITE-ProRule" id="PRU00335"/>
    </source>
</evidence>
<dbReference type="PROSITE" id="PS50977">
    <property type="entry name" value="HTH_TETR_2"/>
    <property type="match status" value="1"/>
</dbReference>
<evidence type="ECO:0000256" key="1">
    <source>
        <dbReference type="ARBA" id="ARBA00023125"/>
    </source>
</evidence>
<dbReference type="InterPro" id="IPR009057">
    <property type="entry name" value="Homeodomain-like_sf"/>
</dbReference>
<gene>
    <name evidence="4" type="ORF">RSO01_19790</name>
</gene>
<accession>A0A512N7C4</accession>
<dbReference type="RefSeq" id="WP_147148729.1">
    <property type="nucleotide sequence ID" value="NZ_BKAJ01000032.1"/>
</dbReference>
<sequence>MGPPSSSPDGRRLRSERTKQSIMEAYIELLRERPEIPTAAQIAARAGISTRSVFERFVDLQGLSLATVDHAFAMGEAQAVARNIDGDRQTRVRSHVETRAQTCEHWLPVWRVVIANLGRLDALRERVRFIRQVIVKRMELMYRPELEGLPAQERRDLLIALEALVDFESWGRMRESHGLSFDEACSVWMRMIDRLLPPTPHGQP</sequence>
<dbReference type="SUPFAM" id="SSF46689">
    <property type="entry name" value="Homeodomain-like"/>
    <property type="match status" value="1"/>
</dbReference>
<dbReference type="Proteomes" id="UP000321058">
    <property type="component" value="Unassembled WGS sequence"/>
</dbReference>
<protein>
    <recommendedName>
        <fullName evidence="3">HTH tetR-type domain-containing protein</fullName>
    </recommendedName>
</protein>
<reference evidence="4 5" key="1">
    <citation type="submission" date="2019-07" db="EMBL/GenBank/DDBJ databases">
        <title>Whole genome shotgun sequence of Reyranella soli NBRC 108950.</title>
        <authorList>
            <person name="Hosoyama A."/>
            <person name="Uohara A."/>
            <person name="Ohji S."/>
            <person name="Ichikawa N."/>
        </authorList>
    </citation>
    <scope>NUCLEOTIDE SEQUENCE [LARGE SCALE GENOMIC DNA]</scope>
    <source>
        <strain evidence="4 5">NBRC 108950</strain>
    </source>
</reference>
<feature type="DNA-binding region" description="H-T-H motif" evidence="2">
    <location>
        <begin position="38"/>
        <end position="57"/>
    </location>
</feature>
<proteinExistence type="predicted"/>
<keyword evidence="5" id="KW-1185">Reference proteome</keyword>
<evidence type="ECO:0000313" key="5">
    <source>
        <dbReference type="Proteomes" id="UP000321058"/>
    </source>
</evidence>
<feature type="domain" description="HTH tetR-type" evidence="3">
    <location>
        <begin position="16"/>
        <end position="75"/>
    </location>
</feature>
<dbReference type="AlphaFoldDB" id="A0A512N7C4"/>
<dbReference type="OrthoDB" id="8688418at2"/>
<evidence type="ECO:0000259" key="3">
    <source>
        <dbReference type="PROSITE" id="PS50977"/>
    </source>
</evidence>
<name>A0A512N7C4_9HYPH</name>
<dbReference type="EMBL" id="BKAJ01000032">
    <property type="protein sequence ID" value="GEP54813.1"/>
    <property type="molecule type" value="Genomic_DNA"/>
</dbReference>
<dbReference type="InterPro" id="IPR001647">
    <property type="entry name" value="HTH_TetR"/>
</dbReference>
<dbReference type="GO" id="GO:0003677">
    <property type="term" value="F:DNA binding"/>
    <property type="evidence" value="ECO:0007669"/>
    <property type="project" value="UniProtKB-UniRule"/>
</dbReference>